<reference evidence="1 2" key="1">
    <citation type="submission" date="2024-09" db="EMBL/GenBank/DDBJ databases">
        <authorList>
            <person name="Sun Q."/>
            <person name="Mori K."/>
        </authorList>
    </citation>
    <scope>NUCLEOTIDE SEQUENCE [LARGE SCALE GENOMIC DNA]</scope>
    <source>
        <strain evidence="1 2">KCTC 52403</strain>
    </source>
</reference>
<name>A0ABV6SUX6_9GAMM</name>
<gene>
    <name evidence="1" type="ORF">ACFFFU_05715</name>
</gene>
<dbReference type="EC" id="2.4.-.-" evidence="1"/>
<evidence type="ECO:0000313" key="1">
    <source>
        <dbReference type="EMBL" id="MFC0717243.1"/>
    </source>
</evidence>
<proteinExistence type="predicted"/>
<evidence type="ECO:0000313" key="2">
    <source>
        <dbReference type="Proteomes" id="UP001589898"/>
    </source>
</evidence>
<keyword evidence="1" id="KW-0808">Transferase</keyword>
<sequence length="287" mass="30037">MAGGDRAGTPELPVVLLPVAVDDGTLDACLAALDAGTPAGTRVWLADDAQAGPRGLAIIERWLERTPLRAEYTRRQRPLGEVAHLDEVLAACGDADVIVLAPDAVPGPGWARQLAACAARDGSIATATPWCNAGEAAAWPACGEVAPQPDGAGLARLARAAETMPQLHPELPAAIDHAVFIRGRARAKAGGLDAASYASWYAALIDLSLRMAGLGWRNALCETAFVARRGEGGPADGDLEALAARWPAWPPRLARFLMHDPLADCRTALAQRLDGIDPPAQHELFAP</sequence>
<dbReference type="SUPFAM" id="SSF53448">
    <property type="entry name" value="Nucleotide-diphospho-sugar transferases"/>
    <property type="match status" value="1"/>
</dbReference>
<dbReference type="Proteomes" id="UP001589898">
    <property type="component" value="Unassembled WGS sequence"/>
</dbReference>
<dbReference type="EMBL" id="JBHLTF010000026">
    <property type="protein sequence ID" value="MFC0717243.1"/>
    <property type="molecule type" value="Genomic_DNA"/>
</dbReference>
<dbReference type="RefSeq" id="WP_229823491.1">
    <property type="nucleotide sequence ID" value="NZ_BMZT01000010.1"/>
</dbReference>
<keyword evidence="2" id="KW-1185">Reference proteome</keyword>
<comment type="caution">
    <text evidence="1">The sequence shown here is derived from an EMBL/GenBank/DDBJ whole genome shotgun (WGS) entry which is preliminary data.</text>
</comment>
<keyword evidence="1" id="KW-0328">Glycosyltransferase</keyword>
<accession>A0ABV6SUX6</accession>
<dbReference type="GO" id="GO:0016757">
    <property type="term" value="F:glycosyltransferase activity"/>
    <property type="evidence" value="ECO:0007669"/>
    <property type="project" value="UniProtKB-KW"/>
</dbReference>
<dbReference type="InterPro" id="IPR029044">
    <property type="entry name" value="Nucleotide-diphossugar_trans"/>
</dbReference>
<protein>
    <submittedName>
        <fullName evidence="1">Glycosyltransferase family 2 protein</fullName>
        <ecNumber evidence="1">2.4.-.-</ecNumber>
    </submittedName>
</protein>
<organism evidence="1 2">
    <name type="scientific">Luteimonas padinae</name>
    <dbReference type="NCBI Taxonomy" id="1714359"/>
    <lineage>
        <taxon>Bacteria</taxon>
        <taxon>Pseudomonadati</taxon>
        <taxon>Pseudomonadota</taxon>
        <taxon>Gammaproteobacteria</taxon>
        <taxon>Lysobacterales</taxon>
        <taxon>Lysobacteraceae</taxon>
        <taxon>Luteimonas</taxon>
    </lineage>
</organism>